<keyword evidence="8 11" id="KW-0547">Nucleotide-binding</keyword>
<keyword evidence="16" id="KW-1185">Reference proteome</keyword>
<dbReference type="PROSITE" id="PS00107">
    <property type="entry name" value="PROTEIN_KINASE_ATP"/>
    <property type="match status" value="1"/>
</dbReference>
<evidence type="ECO:0000259" key="14">
    <source>
        <dbReference type="PROSITE" id="PS50011"/>
    </source>
</evidence>
<dbReference type="GO" id="GO:0016020">
    <property type="term" value="C:membrane"/>
    <property type="evidence" value="ECO:0007669"/>
    <property type="project" value="UniProtKB-SubCell"/>
</dbReference>
<feature type="region of interest" description="Disordered" evidence="12">
    <location>
        <begin position="1170"/>
        <end position="1251"/>
    </location>
</feature>
<sequence length="1251" mass="131568">MPRSIVWVGRVALGIALFLGAFNDAGATIASDKAFSGYSPDHQGLLAFKQAIPAFDSNLRRGQYVGWTDSISDDYCRWTGVTCDNGNVIGLQLPQNASWHRGDIAEVLSAASSLKQLKILDLTKQAFAGTLPSISFSTLENLMLANNYIEGTVPGQWGLNGSFPALVNLTLSFNSGISGGLPDVWGSSRSSLRKLKALELNNCNLTGTLPAAWATQLPALREVNVSSNFLTGTLPPQWSALNLEVINLDRNALSGSIPASWGANGTFANLRRLQLFGNNLSGSLPESWSGTSANRPLPSIIVVDVAGNERLGGQIPDGWGKPGRTFIITQGNRFCGRVPLSGYIILSCGLLRKECKKTGVINPNCLAAQNSTATSPAAKPPRIADSQDQVVLASLKHAFWNWGHVARTELWGWDASRGMCDGWHGVTCSPQGHVTALDLKALPPRPPVISPLSDGFDDTIVHGSRAPQLQGRAADVLQILSQLPELKTLDLGHQHLSGTLPTNVSFASLTTLRLTNTHITGTIPAEWGRSGSFPKLKEAGLNGNAYLGGPLPAAWGAQPGSMGDLELLVAQDCQLWGGLPVSWAAQLPALGGLDVSNNELSGTLPTEWQSMGSMAVLTLVGNALQGTLPKQWSSAGSSAWGLLSHLHLDANLLSGTLPDTWGSRGSFASITNITLASNNLRGSIPASWGTDPNGKSAFRKLPVVTLRPGNPGLCGQIPGGLQVVRAAPSGTALPLASLDKQCTASTVAEAGSAASGSGAPAGAIAGGVVGGVVLLGLAAGAAYAGCMLARQRRQKRHHDQALHMVSHRHSSMDGKVEALVTAHSGAHKMGGPRRDGDRAPTSIMPFLQAPASRGLSSGSSSGGSGGGSRTDGAPAAHRSAARAPPPGAPLTELPMLGLRDWELNLNALEVELDEQGREVGLGKGAFGVVVKGRYRHQPVAIKRLIDQSPEQQRQFVKEMAILRACRGSRYIVPFVGASLQPRDTILAMDFMEGGSLWDLLPRTNKAGQRPFQFQNRGKKIAYEVALGLHFIHGLKVVHLDLKSCNVLIGGDGTAKISDVGLALLIRGQYLSSTAPAGTFSWVAPEVILGGHVSEKADIFSFGVVLWEIITLERPTWRGNLRPVRVPEECPQVVADLIERCLGDAPQRPDAQECAETLAHFVPGIGARRLSSRSLSGSTPRAVLQGPPSARTVSGEASPVAPASARRSASCSLTGEAARPEAIPEGEPQPQQPGAEEKQTADGEQAVKGVGV</sequence>
<evidence type="ECO:0000256" key="9">
    <source>
        <dbReference type="ARBA" id="ARBA00022777"/>
    </source>
</evidence>
<evidence type="ECO:0000256" key="4">
    <source>
        <dbReference type="ARBA" id="ARBA00022527"/>
    </source>
</evidence>
<dbReference type="PANTHER" id="PTHR48056">
    <property type="entry name" value="LRR RECEPTOR-LIKE SERINE/THREONINE-PROTEIN KINASE-RELATED"/>
    <property type="match status" value="1"/>
</dbReference>
<keyword evidence="13" id="KW-0732">Signal</keyword>
<dbReference type="Pfam" id="PF07714">
    <property type="entry name" value="PK_Tyr_Ser-Thr"/>
    <property type="match status" value="1"/>
</dbReference>
<keyword evidence="6" id="KW-0808">Transferase</keyword>
<comment type="subcellular location">
    <subcellularLocation>
        <location evidence="2">Cytoplasm</location>
        <location evidence="2">Cytoskeleton</location>
        <location evidence="2">Cilium axoneme</location>
    </subcellularLocation>
    <subcellularLocation>
        <location evidence="1">Membrane</location>
    </subcellularLocation>
</comment>
<evidence type="ECO:0000256" key="10">
    <source>
        <dbReference type="ARBA" id="ARBA00022840"/>
    </source>
</evidence>
<evidence type="ECO:0000256" key="5">
    <source>
        <dbReference type="ARBA" id="ARBA00022614"/>
    </source>
</evidence>
<dbReference type="PROSITE" id="PS00108">
    <property type="entry name" value="PROTEIN_KINASE_ST"/>
    <property type="match status" value="1"/>
</dbReference>
<dbReference type="AlphaFoldDB" id="A0AAV1HW26"/>
<feature type="chain" id="PRO_5043987545" description="Protein kinase domain-containing protein" evidence="13">
    <location>
        <begin position="28"/>
        <end position="1251"/>
    </location>
</feature>
<dbReference type="SMART" id="SM00220">
    <property type="entry name" value="S_TKc"/>
    <property type="match status" value="1"/>
</dbReference>
<dbReference type="InterPro" id="IPR008271">
    <property type="entry name" value="Ser/Thr_kinase_AS"/>
</dbReference>
<gene>
    <name evidence="15" type="ORF">CVIRNUC_001962</name>
</gene>
<reference evidence="15 16" key="1">
    <citation type="submission" date="2023-10" db="EMBL/GenBank/DDBJ databases">
        <authorList>
            <person name="Maclean D."/>
            <person name="Macfadyen A."/>
        </authorList>
    </citation>
    <scope>NUCLEOTIDE SEQUENCE [LARGE SCALE GENOMIC DNA]</scope>
</reference>
<dbReference type="InterPro" id="IPR001611">
    <property type="entry name" value="Leu-rich_rpt"/>
</dbReference>
<dbReference type="Gene3D" id="1.10.510.10">
    <property type="entry name" value="Transferase(Phosphotransferase) domain 1"/>
    <property type="match status" value="1"/>
</dbReference>
<dbReference type="Gene3D" id="3.80.10.10">
    <property type="entry name" value="Ribonuclease Inhibitor"/>
    <property type="match status" value="2"/>
</dbReference>
<comment type="similarity">
    <text evidence="3">Belongs to the protein kinase superfamily. Ser/Thr protein kinase family.</text>
</comment>
<evidence type="ECO:0000256" key="7">
    <source>
        <dbReference type="ARBA" id="ARBA00022737"/>
    </source>
</evidence>
<evidence type="ECO:0000256" key="11">
    <source>
        <dbReference type="PROSITE-ProRule" id="PRU10141"/>
    </source>
</evidence>
<dbReference type="Pfam" id="PF00560">
    <property type="entry name" value="LRR_1"/>
    <property type="match status" value="1"/>
</dbReference>
<feature type="compositionally biased region" description="Low complexity" evidence="12">
    <location>
        <begin position="1219"/>
        <end position="1233"/>
    </location>
</feature>
<dbReference type="InterPro" id="IPR000719">
    <property type="entry name" value="Prot_kinase_dom"/>
</dbReference>
<proteinExistence type="inferred from homology"/>
<dbReference type="Proteomes" id="UP001314263">
    <property type="component" value="Unassembled WGS sequence"/>
</dbReference>
<dbReference type="InterPro" id="IPR032675">
    <property type="entry name" value="LRR_dom_sf"/>
</dbReference>
<feature type="compositionally biased region" description="Low complexity" evidence="12">
    <location>
        <begin position="1196"/>
        <end position="1211"/>
    </location>
</feature>
<feature type="region of interest" description="Disordered" evidence="12">
    <location>
        <begin position="849"/>
        <end position="893"/>
    </location>
</feature>
<dbReference type="SUPFAM" id="SSF52058">
    <property type="entry name" value="L domain-like"/>
    <property type="match status" value="2"/>
</dbReference>
<evidence type="ECO:0000256" key="2">
    <source>
        <dbReference type="ARBA" id="ARBA00004430"/>
    </source>
</evidence>
<evidence type="ECO:0000256" key="13">
    <source>
        <dbReference type="SAM" id="SignalP"/>
    </source>
</evidence>
<dbReference type="InterPro" id="IPR017441">
    <property type="entry name" value="Protein_kinase_ATP_BS"/>
</dbReference>
<dbReference type="SUPFAM" id="SSF56112">
    <property type="entry name" value="Protein kinase-like (PK-like)"/>
    <property type="match status" value="1"/>
</dbReference>
<keyword evidence="9" id="KW-0418">Kinase</keyword>
<dbReference type="GO" id="GO:0005524">
    <property type="term" value="F:ATP binding"/>
    <property type="evidence" value="ECO:0007669"/>
    <property type="project" value="UniProtKB-UniRule"/>
</dbReference>
<feature type="domain" description="Protein kinase" evidence="14">
    <location>
        <begin position="915"/>
        <end position="1161"/>
    </location>
</feature>
<evidence type="ECO:0000256" key="8">
    <source>
        <dbReference type="ARBA" id="ARBA00022741"/>
    </source>
</evidence>
<dbReference type="Pfam" id="PF08263">
    <property type="entry name" value="LRRNT_2"/>
    <property type="match status" value="2"/>
</dbReference>
<dbReference type="EMBL" id="CAUYUE010000003">
    <property type="protein sequence ID" value="CAK0750076.1"/>
    <property type="molecule type" value="Genomic_DNA"/>
</dbReference>
<dbReference type="InterPro" id="IPR001245">
    <property type="entry name" value="Ser-Thr/Tyr_kinase_cat_dom"/>
</dbReference>
<evidence type="ECO:0000313" key="15">
    <source>
        <dbReference type="EMBL" id="CAK0750076.1"/>
    </source>
</evidence>
<feature type="signal peptide" evidence="13">
    <location>
        <begin position="1"/>
        <end position="27"/>
    </location>
</feature>
<evidence type="ECO:0000256" key="6">
    <source>
        <dbReference type="ARBA" id="ARBA00022679"/>
    </source>
</evidence>
<evidence type="ECO:0000313" key="16">
    <source>
        <dbReference type="Proteomes" id="UP001314263"/>
    </source>
</evidence>
<keyword evidence="10 11" id="KW-0067">ATP-binding</keyword>
<protein>
    <recommendedName>
        <fullName evidence="14">Protein kinase domain-containing protein</fullName>
    </recommendedName>
</protein>
<feature type="compositionally biased region" description="Gly residues" evidence="12">
    <location>
        <begin position="860"/>
        <end position="869"/>
    </location>
</feature>
<feature type="compositionally biased region" description="Low complexity" evidence="12">
    <location>
        <begin position="872"/>
        <end position="882"/>
    </location>
</feature>
<name>A0AAV1HW26_9CHLO</name>
<dbReference type="InterPro" id="IPR011009">
    <property type="entry name" value="Kinase-like_dom_sf"/>
</dbReference>
<evidence type="ECO:0000256" key="12">
    <source>
        <dbReference type="SAM" id="MobiDB-lite"/>
    </source>
</evidence>
<dbReference type="GO" id="GO:0004674">
    <property type="term" value="F:protein serine/threonine kinase activity"/>
    <property type="evidence" value="ECO:0007669"/>
    <property type="project" value="UniProtKB-KW"/>
</dbReference>
<dbReference type="PRINTS" id="PR00109">
    <property type="entry name" value="TYRKINASE"/>
</dbReference>
<feature type="binding site" evidence="11">
    <location>
        <position position="942"/>
    </location>
    <ligand>
        <name>ATP</name>
        <dbReference type="ChEBI" id="CHEBI:30616"/>
    </ligand>
</feature>
<dbReference type="GO" id="GO:0005930">
    <property type="term" value="C:axoneme"/>
    <property type="evidence" value="ECO:0007669"/>
    <property type="project" value="UniProtKB-SubCell"/>
</dbReference>
<comment type="caution">
    <text evidence="15">The sequence shown here is derived from an EMBL/GenBank/DDBJ whole genome shotgun (WGS) entry which is preliminary data.</text>
</comment>
<evidence type="ECO:0000256" key="3">
    <source>
        <dbReference type="ARBA" id="ARBA00008684"/>
    </source>
</evidence>
<dbReference type="InterPro" id="IPR050647">
    <property type="entry name" value="Plant_LRR-RLKs"/>
</dbReference>
<organism evidence="15 16">
    <name type="scientific">Coccomyxa viridis</name>
    <dbReference type="NCBI Taxonomy" id="1274662"/>
    <lineage>
        <taxon>Eukaryota</taxon>
        <taxon>Viridiplantae</taxon>
        <taxon>Chlorophyta</taxon>
        <taxon>core chlorophytes</taxon>
        <taxon>Trebouxiophyceae</taxon>
        <taxon>Trebouxiophyceae incertae sedis</taxon>
        <taxon>Coccomyxaceae</taxon>
        <taxon>Coccomyxa</taxon>
    </lineage>
</organism>
<keyword evidence="7" id="KW-0677">Repeat</keyword>
<keyword evidence="5" id="KW-0433">Leucine-rich repeat</keyword>
<dbReference type="InterPro" id="IPR013210">
    <property type="entry name" value="LRR_N_plant-typ"/>
</dbReference>
<keyword evidence="4" id="KW-0723">Serine/threonine-protein kinase</keyword>
<evidence type="ECO:0000256" key="1">
    <source>
        <dbReference type="ARBA" id="ARBA00004370"/>
    </source>
</evidence>
<accession>A0AAV1HW26</accession>
<dbReference type="PROSITE" id="PS50011">
    <property type="entry name" value="PROTEIN_KINASE_DOM"/>
    <property type="match status" value="1"/>
</dbReference>